<dbReference type="eggNOG" id="COG2931">
    <property type="taxonomic scope" value="Bacteria"/>
</dbReference>
<protein>
    <recommendedName>
        <fullName evidence="2">Dystroglycan-type cadherin-like domain-containing protein</fullName>
    </recommendedName>
</protein>
<dbReference type="HOGENOM" id="CLU_226458_0_0_5"/>
<dbReference type="eggNOG" id="COG0689">
    <property type="taxonomic scope" value="Bacteria"/>
</dbReference>
<sequence>MTSLPIASGHASRKRRPLIMALEPRIMFDGAAVADVAHATQDAVADMVVAATLPDTPPAIEVRAADQAQNQGRKEVAFIDSAVADIPTLVASLRAGVEVVTIEAGQDALAVMTEWAASHSGYDAIHLLSHGESAHLNLSGNDIGAADLADATTRAELATLGQALKPDGDILLYGCDVASGQAGQDFTVALADITGADVAASDDVTGAAYLGGDWELEVTSGSVESTTALTQAGTESYGHTLATFDFSTITNNSPTSIAQTNAGESRTATVTSTSALGVSTSVDLPGAPFKTGGLTGTVSELDSNPLVVTFNGAVNVTSLDVIVAFIPDALVGGTPAPVTMRATPSGGTGSAVDFAFADIQTTYTLTMSTNWTGITSISITRVDNGDSGSHKVCSGVDNIVFSATASGPAITSATYDASTNVLSVTGANLTNGGSIDETKLTLTGQGGATYTLTETGAITASSTTGFSITLNATDQLNVEGLLNKTGTTAVSGATYNLAGAADWHGTGNADTTGNAVTVSNVQTPTITSATYDASTGVMTFTGTNMVKASGANNDITVSKLRVGAGSPSYTLTSSDVEITSATSFSVTLNGTDRTAVDAILNKNGNDDSTGVGYIGQGQDDWNTVITNGDITDLITPVTVSNVAPRITSATYDASTNVLSVTGSGLTNGGSIDETKLTLTGQGGATYTLTETGAITASSTTGFSITLNATDAMNVEGLLNKAGTTAVDSTTFNLAGAADWHGTGNADLTGNGVTVSSVQTPTVSSATYDASNGSLVLTGTNMVKADGATNDITANKITLTGEGGATYTLTDTANVEITSATSATLTLSANDKAALNQIFNKTGTASTGGTTYNVAAADDWNTVITNGDISDTTGNAVTVSNPDTPTITSATYNAGTGALVVTGTGFLKLSGATNDIDVSKLTLTGEGGATYTLTTSSVEITSGTAFTVTLNATDLAGINQILNKAGTSSTGATTYNLAGAEDWAAGAAAAVTVADLTGNGITVSSPTTPTITSTAYDATAGTLVLTGTGFLKLNGATNDIVANKFTFTGEGGATYTLTDTANIEITSGTAATLTLSATDKAAVNLMLNKAGTSSTGGTTYNVAAAEDWAAGADAAVNVVDATTGVTVSNLVTPTVTSAAYDYSTNTLVVTGTGFVRSSGAANDVNLTKLTLTGQGGATYTLAASTDVEVDSGTQFTVTLTGADIYNVEALLNANGTSSAGGTTYNIAAAASFLRGDNAATGDATSGVTVSNWAAPVITSTTFDWNTGALVLTGTNFVNVSGATNDVVASKFTFTGEGGTYTLTDSSNVEITSATAATITLSATDLLNVRGLLNKNGTQSSGAVTYNLAAADDWMAGSPSATDIADATTGSTVSNVATPTITSATYDSTSGVLTVTGTNLFKKVGATNDIDVQKLTFTGQGGGTYTIAGGTADVEVTSATSFTMTLTGADKTGVDALLDQIGTTSSGGTTYNLAGADAWVAAQDSGTNIADATNAITVSINPTVTSATYDANAGTLVVTGANIQANGGGMDIDLSKLTLTGEGGSTYTLTTSNVERDSVTQFTVTVNATDKAALNQILNKTGTASTGGTTFNIAAADDWCTNVTAGDTSDATNGVTVSNPDTPTITSATYNAGTGALVVTGTGFLKLSGATNDIDVSKLTITGEGGATYTLTTSSVEITSGTAFTVTLNATDLAGINQILNKADTSATGGTTYNLAGAEDWASGAAAAVNVADLTGNGITVSNPTTPTITSTTYDASTGVLVLTGTGFLKLDGATNDIVANKLAFRGEGNATYALTDTANVEITSGTTATLTLSATDKAAVNLILNKAGTTSTSGTTYVMAAAEDWAAGAEAAVNVLDATTPVTVSNVAAPVITSATYDYTTNTMVVTGTGFVSKSGATNDIDLSKLTLTGQGGATYTLASTTNVEITSDTSFSVTLSGADIHNVEALLNKDGTSSVGGTTYNLAGAEDWAVGADAAVTVADLTGNGITVSNWAIPTITSATYDWSNGQLVLTGTNFVNITGATNDIVANKLTLTGEGGGTYTLTDTANVEITSATTATLTLSATDKLNVHGLLNKNGTTSGGGTTYNVAAADDWMAGSPSASDIADATGNGATVSNVGTPTITSATFNSDTGVLTVTGTNLFKKVGAANDIDLSMLTFTGGNNATFTLTTATDVEITSATSFTATLSGTDLTNVAALMNALGTQSGTGTTYNLAAADNWLTAAEAAVDIADATGNAITVSINPAITSATYNANTGALVVTGTNIQAFGGANNDIDVSKLTLTGEGGATYTLTTTSVERDSATQFTVTLNATDKAAVNQILNKTGTSSTGGTTFNIAAAADWSGAVSGAADATNAVTVSNPDTPTITSATYDAGTGTFVVTGTGLLKKSGAANDVDVSKFTITGEGGETYTLTTSSVEITNGTSFTITLSPTDKAALNLILNKDGTSSTGTGTYNLAAAEDWAAGAEAAVNVADLTGNGITVSNVAAPTVTSATYDYGTGTLTVTGTGLLKRGGAANDIDLTKLTLTGGTGTTHTLTSTDVEVTSGTSFTVTLNNADKTAINLLLNKNGTASNGGTTYNLAAAGSWNRGSAVAAADLTGNGVTVSSVPAPVVAPPAAPPPPPAPPPVVEAPKPAPPKDSGPVAPLVTVVRDNTPAPTTFQAPAAPVVTQTQAPAAPTLAPTGAQTVQTIPATLTAPSAQAFQVAVAVRAAGGGDALVVNAPVRDSVIAEGTRIAVTVPSEAFAHTKADATVTLTATRDTGAALPAWMAFNPQTGTFEGTPPPGFKGEVVVRVVARDQDGREAVQTFKIVVGTAGQGNIAPGQRGGEGQGQGQGEGQGQPQGGEGPGQPQGVPGQTGDSGPMDGVKQANAKPIGRPSLTEQLHALSFKGGVARQIALFEAVKRGGKAA</sequence>
<dbReference type="EMBL" id="HG794546">
    <property type="protein sequence ID" value="CDL01236.1"/>
    <property type="molecule type" value="Genomic_DNA"/>
</dbReference>
<dbReference type="InterPro" id="IPR015919">
    <property type="entry name" value="Cadherin-like_sf"/>
</dbReference>
<dbReference type="SMART" id="SM00736">
    <property type="entry name" value="CADG"/>
    <property type="match status" value="1"/>
</dbReference>
<dbReference type="SUPFAM" id="SSF49313">
    <property type="entry name" value="Cadherin-like"/>
    <property type="match status" value="1"/>
</dbReference>
<feature type="region of interest" description="Disordered" evidence="1">
    <location>
        <begin position="2812"/>
        <end position="2874"/>
    </location>
</feature>
<dbReference type="GO" id="GO:0005509">
    <property type="term" value="F:calcium ion binding"/>
    <property type="evidence" value="ECO:0007669"/>
    <property type="project" value="InterPro"/>
</dbReference>
<feature type="domain" description="Dystroglycan-type cadherin-like" evidence="2">
    <location>
        <begin position="2715"/>
        <end position="2815"/>
    </location>
</feature>
<evidence type="ECO:0000313" key="3">
    <source>
        <dbReference type="EMBL" id="CDL01236.1"/>
    </source>
</evidence>
<feature type="region of interest" description="Disordered" evidence="1">
    <location>
        <begin position="2613"/>
        <end position="2637"/>
    </location>
</feature>
<evidence type="ECO:0000313" key="4">
    <source>
        <dbReference type="Proteomes" id="UP000018922"/>
    </source>
</evidence>
<reference evidence="3 4" key="1">
    <citation type="journal article" date="2014" name="Genome Announc.">
        <title>Complete genome sequence of Magnetospirillum gryphiswaldense MSR-1.</title>
        <authorList>
            <person name="Wang X."/>
            <person name="Wang Q."/>
            <person name="Zhang W."/>
            <person name="Wang Y."/>
            <person name="Li L."/>
            <person name="Wen T."/>
            <person name="Zhang T."/>
            <person name="Zhang Y."/>
            <person name="Xu J."/>
            <person name="Hu J."/>
            <person name="Li S."/>
            <person name="Liu L."/>
            <person name="Liu J."/>
            <person name="Jiang W."/>
            <person name="Tian J."/>
            <person name="Li Y."/>
            <person name="Schuler D."/>
            <person name="Wang L."/>
            <person name="Li J."/>
        </authorList>
    </citation>
    <scope>NUCLEOTIDE SEQUENCE [LARGE SCALE GENOMIC DNA]</scope>
    <source>
        <strain evidence="4">DSM 6361 / JCM 21280 / NBRC 15271 / MSR-1</strain>
    </source>
</reference>
<feature type="compositionally biased region" description="Gly residues" evidence="1">
    <location>
        <begin position="2820"/>
        <end position="2845"/>
    </location>
</feature>
<accession>V6F8Z2</accession>
<gene>
    <name evidence="3" type="ordered locus">MGMSRv2__4021</name>
</gene>
<dbReference type="STRING" id="1430440.MGMSRv2__4021"/>
<dbReference type="Proteomes" id="UP000018922">
    <property type="component" value="Chromosome I"/>
</dbReference>
<dbReference type="InterPro" id="IPR013783">
    <property type="entry name" value="Ig-like_fold"/>
</dbReference>
<proteinExistence type="predicted"/>
<dbReference type="GO" id="GO:0016020">
    <property type="term" value="C:membrane"/>
    <property type="evidence" value="ECO:0007669"/>
    <property type="project" value="InterPro"/>
</dbReference>
<dbReference type="KEGG" id="mgy:MGMSRv2__4021"/>
<dbReference type="Pfam" id="PF14252">
    <property type="entry name" value="DUF4347"/>
    <property type="match status" value="1"/>
</dbReference>
<keyword evidence="4" id="KW-1185">Reference proteome</keyword>
<dbReference type="InterPro" id="IPR006644">
    <property type="entry name" value="Cadg"/>
</dbReference>
<dbReference type="InterPro" id="IPR025592">
    <property type="entry name" value="DUF4347"/>
</dbReference>
<evidence type="ECO:0000259" key="2">
    <source>
        <dbReference type="SMART" id="SM00736"/>
    </source>
</evidence>
<organism evidence="3 4">
    <name type="scientific">Magnetospirillum gryphiswaldense (strain DSM 6361 / JCM 21280 / NBRC 15271 / MSR-1)</name>
    <dbReference type="NCBI Taxonomy" id="431944"/>
    <lineage>
        <taxon>Bacteria</taxon>
        <taxon>Pseudomonadati</taxon>
        <taxon>Pseudomonadota</taxon>
        <taxon>Alphaproteobacteria</taxon>
        <taxon>Rhodospirillales</taxon>
        <taxon>Rhodospirillaceae</taxon>
        <taxon>Magnetospirillum</taxon>
    </lineage>
</organism>
<dbReference type="Gene3D" id="2.60.40.10">
    <property type="entry name" value="Immunoglobulins"/>
    <property type="match status" value="1"/>
</dbReference>
<evidence type="ECO:0000256" key="1">
    <source>
        <dbReference type="SAM" id="MobiDB-lite"/>
    </source>
</evidence>
<name>V6F8Z2_MAGGM</name>
<feature type="compositionally biased region" description="Pro residues" evidence="1">
    <location>
        <begin position="2613"/>
        <end position="2636"/>
    </location>
</feature>